<sequence length="246" mass="28770">MAPLSFKLIVLLFSIFMLQACNIYVGSDVIAQAEIEGLSAKCIRKKRFGFHKTHHALPWFGISEKLLYILNTKSGEERTIRVESRNCMVARLDEDNFLVLADDDFQYTVVRLNESKEIDLFTTHQAFGDFELVINPSKFTPSWRKYYDLMKCKHSLSYSFPAYNELTSKVDCRGKMENKDIESASFEMKAMMTGWKVFEIVNHPVEVSYEYREYNPGRNSHKTTMEAKYLFTEEEANSIFRKVIYF</sequence>
<dbReference type="PROSITE" id="PS51257">
    <property type="entry name" value="PROKAR_LIPOPROTEIN"/>
    <property type="match status" value="1"/>
</dbReference>
<dbReference type="EMBL" id="JAPMOU010000059">
    <property type="protein sequence ID" value="MDE1465319.1"/>
    <property type="molecule type" value="Genomic_DNA"/>
</dbReference>
<proteinExistence type="predicted"/>
<reference evidence="1 2" key="1">
    <citation type="submission" date="2022-11" db="EMBL/GenBank/DDBJ databases">
        <title>Spartinivicinus poritis sp. nov., isolated from scleractinian coral Porites lutea.</title>
        <authorList>
            <person name="Zhang G."/>
            <person name="Cai L."/>
            <person name="Wei Q."/>
        </authorList>
    </citation>
    <scope>NUCLEOTIDE SEQUENCE [LARGE SCALE GENOMIC DNA]</scope>
    <source>
        <strain evidence="1 2">A2-2</strain>
    </source>
</reference>
<dbReference type="RefSeq" id="WP_274691628.1">
    <property type="nucleotide sequence ID" value="NZ_JAPMOU010000059.1"/>
</dbReference>
<dbReference type="Proteomes" id="UP001528823">
    <property type="component" value="Unassembled WGS sequence"/>
</dbReference>
<name>A0ABT5UG18_9GAMM</name>
<evidence type="ECO:0000313" key="2">
    <source>
        <dbReference type="Proteomes" id="UP001528823"/>
    </source>
</evidence>
<evidence type="ECO:0000313" key="1">
    <source>
        <dbReference type="EMBL" id="MDE1465319.1"/>
    </source>
</evidence>
<keyword evidence="2" id="KW-1185">Reference proteome</keyword>
<protein>
    <submittedName>
        <fullName evidence="1">Uncharacterized protein</fullName>
    </submittedName>
</protein>
<accession>A0ABT5UG18</accession>
<comment type="caution">
    <text evidence="1">The sequence shown here is derived from an EMBL/GenBank/DDBJ whole genome shotgun (WGS) entry which is preliminary data.</text>
</comment>
<organism evidence="1 2">
    <name type="scientific">Spartinivicinus poritis</name>
    <dbReference type="NCBI Taxonomy" id="2994640"/>
    <lineage>
        <taxon>Bacteria</taxon>
        <taxon>Pseudomonadati</taxon>
        <taxon>Pseudomonadota</taxon>
        <taxon>Gammaproteobacteria</taxon>
        <taxon>Oceanospirillales</taxon>
        <taxon>Zooshikellaceae</taxon>
        <taxon>Spartinivicinus</taxon>
    </lineage>
</organism>
<gene>
    <name evidence="1" type="ORF">ORQ98_25465</name>
</gene>